<keyword evidence="3 5" id="KW-0505">Motor protein</keyword>
<evidence type="ECO:0000259" key="7">
    <source>
        <dbReference type="PROSITE" id="PS50067"/>
    </source>
</evidence>
<organism evidence="8 9">
    <name type="scientific">Haematococcus lacustris</name>
    <name type="common">Green alga</name>
    <name type="synonym">Haematococcus pluvialis</name>
    <dbReference type="NCBI Taxonomy" id="44745"/>
    <lineage>
        <taxon>Eukaryota</taxon>
        <taxon>Viridiplantae</taxon>
        <taxon>Chlorophyta</taxon>
        <taxon>core chlorophytes</taxon>
        <taxon>Chlorophyceae</taxon>
        <taxon>CS clade</taxon>
        <taxon>Chlamydomonadales</taxon>
        <taxon>Haematococcaceae</taxon>
        <taxon>Haematococcus</taxon>
    </lineage>
</organism>
<dbReference type="InterPro" id="IPR019821">
    <property type="entry name" value="Kinesin_motor_CS"/>
</dbReference>
<dbReference type="EMBL" id="BLLF01000004">
    <property type="protein sequence ID" value="GFH05644.1"/>
    <property type="molecule type" value="Genomic_DNA"/>
</dbReference>
<evidence type="ECO:0000256" key="4">
    <source>
        <dbReference type="PROSITE-ProRule" id="PRU00283"/>
    </source>
</evidence>
<evidence type="ECO:0000256" key="1">
    <source>
        <dbReference type="ARBA" id="ARBA00022741"/>
    </source>
</evidence>
<dbReference type="AlphaFoldDB" id="A0A699YFA1"/>
<proteinExistence type="inferred from homology"/>
<accession>A0A699YFA1</accession>
<dbReference type="GO" id="GO:0005524">
    <property type="term" value="F:ATP binding"/>
    <property type="evidence" value="ECO:0007669"/>
    <property type="project" value="UniProtKB-KW"/>
</dbReference>
<evidence type="ECO:0000256" key="6">
    <source>
        <dbReference type="SAM" id="MobiDB-lite"/>
    </source>
</evidence>
<dbReference type="InterPro" id="IPR056524">
    <property type="entry name" value="KIF6/9_C"/>
</dbReference>
<dbReference type="GO" id="GO:0008017">
    <property type="term" value="F:microtubule binding"/>
    <property type="evidence" value="ECO:0007669"/>
    <property type="project" value="InterPro"/>
</dbReference>
<dbReference type="SUPFAM" id="SSF52540">
    <property type="entry name" value="P-loop containing nucleoside triphosphate hydrolases"/>
    <property type="match status" value="1"/>
</dbReference>
<feature type="compositionally biased region" description="Pro residues" evidence="6">
    <location>
        <begin position="507"/>
        <end position="523"/>
    </location>
</feature>
<keyword evidence="9" id="KW-1185">Reference proteome</keyword>
<dbReference type="PANTHER" id="PTHR47968">
    <property type="entry name" value="CENTROMERE PROTEIN E"/>
    <property type="match status" value="1"/>
</dbReference>
<dbReference type="GO" id="GO:0005874">
    <property type="term" value="C:microtubule"/>
    <property type="evidence" value="ECO:0007669"/>
    <property type="project" value="UniProtKB-KW"/>
</dbReference>
<keyword evidence="2 5" id="KW-0067">ATP-binding</keyword>
<dbReference type="InterPro" id="IPR027417">
    <property type="entry name" value="P-loop_NTPase"/>
</dbReference>
<feature type="compositionally biased region" description="Gly residues" evidence="6">
    <location>
        <begin position="552"/>
        <end position="564"/>
    </location>
</feature>
<dbReference type="GO" id="GO:0007018">
    <property type="term" value="P:microtubule-based movement"/>
    <property type="evidence" value="ECO:0007669"/>
    <property type="project" value="InterPro"/>
</dbReference>
<dbReference type="Gene3D" id="3.40.850.10">
    <property type="entry name" value="Kinesin motor domain"/>
    <property type="match status" value="1"/>
</dbReference>
<evidence type="ECO:0000256" key="3">
    <source>
        <dbReference type="ARBA" id="ARBA00023175"/>
    </source>
</evidence>
<dbReference type="PANTHER" id="PTHR47968:SF67">
    <property type="entry name" value="KINESIN MOTOR DOMAIN-CONTAINING PROTEIN"/>
    <property type="match status" value="1"/>
</dbReference>
<dbReference type="InterPro" id="IPR001752">
    <property type="entry name" value="Kinesin_motor_dom"/>
</dbReference>
<sequence>MVQNGEDVVRRSKLNLVDLAGSERASKTGIDGTTLREAKYINLSLHYLEQVIIALQERAMGLSRPHIPYRNSRMTSVLRDSLGGNCRTVMVATINSESGQLDEFAMRVALVRNVVALNEEMDPSLVIRRLKADIRDLKDEIRMLKGGAEERGPLTPDELRRLNEQVLQLDYCQVPLLLTLSLLVVAYLQIEAFCADASSDASLNLGGSMMHVKAAFDLFKQLVQRGGLVGPNGAVRMLTGPGSGSNAADLAEQVKKLRLQVTQRDNEINILVGMLKRRDAAAASASNGLPLPGPNLGPGPDPGAEPAGARAGHLGLSRTQAFELFRKSYRQNEVIEENTALLESKYRAAKEMGGVVNASKARMNELKALIEQRRIQRSVAAMQGDADAAAADDPEENRCKALIEKEKLAYKDGFEKLRTLKQEIEHLTLLLKQSRTRLLKDFEQYMALMARQGAQQGSPVAGQQDPEDLGFKSPIPPGASQNRTLRDSSDRWQGPTGAGAASAVPSRQPPHGPGAGSMPPPLQPGQGWQGGPPLVQPAPRQSAAGLSSMGSTGAGAQGQGPAAG</sequence>
<dbReference type="InterPro" id="IPR027640">
    <property type="entry name" value="Kinesin-like_fam"/>
</dbReference>
<dbReference type="PRINTS" id="PR00380">
    <property type="entry name" value="KINESINHEAVY"/>
</dbReference>
<feature type="domain" description="Kinesin motor" evidence="7">
    <location>
        <begin position="1"/>
        <end position="117"/>
    </location>
</feature>
<evidence type="ECO:0000313" key="8">
    <source>
        <dbReference type="EMBL" id="GFH05644.1"/>
    </source>
</evidence>
<dbReference type="PROSITE" id="PS00411">
    <property type="entry name" value="KINESIN_MOTOR_1"/>
    <property type="match status" value="1"/>
</dbReference>
<feature type="region of interest" description="Disordered" evidence="6">
    <location>
        <begin position="285"/>
        <end position="310"/>
    </location>
</feature>
<feature type="region of interest" description="Disordered" evidence="6">
    <location>
        <begin position="454"/>
        <end position="564"/>
    </location>
</feature>
<evidence type="ECO:0000313" key="9">
    <source>
        <dbReference type="Proteomes" id="UP000485058"/>
    </source>
</evidence>
<keyword evidence="5" id="KW-0493">Microtubule</keyword>
<dbReference type="SMART" id="SM00129">
    <property type="entry name" value="KISc"/>
    <property type="match status" value="1"/>
</dbReference>
<dbReference type="Pfam" id="PF23735">
    <property type="entry name" value="KIF9"/>
    <property type="match status" value="1"/>
</dbReference>
<gene>
    <name evidence="8" type="ORF">HaLaN_00143</name>
</gene>
<reference evidence="8 9" key="1">
    <citation type="submission" date="2020-02" db="EMBL/GenBank/DDBJ databases">
        <title>Draft genome sequence of Haematococcus lacustris strain NIES-144.</title>
        <authorList>
            <person name="Morimoto D."/>
            <person name="Nakagawa S."/>
            <person name="Yoshida T."/>
            <person name="Sawayama S."/>
        </authorList>
    </citation>
    <scope>NUCLEOTIDE SEQUENCE [LARGE SCALE GENOMIC DNA]</scope>
    <source>
        <strain evidence="8 9">NIES-144</strain>
    </source>
</reference>
<feature type="compositionally biased region" description="Pro residues" evidence="6">
    <location>
        <begin position="291"/>
        <end position="303"/>
    </location>
</feature>
<name>A0A699YFA1_HAELA</name>
<evidence type="ECO:0000256" key="5">
    <source>
        <dbReference type="RuleBase" id="RU000394"/>
    </source>
</evidence>
<protein>
    <recommendedName>
        <fullName evidence="5">Kinesin-like protein</fullName>
    </recommendedName>
</protein>
<dbReference type="Proteomes" id="UP000485058">
    <property type="component" value="Unassembled WGS sequence"/>
</dbReference>
<evidence type="ECO:0000256" key="2">
    <source>
        <dbReference type="ARBA" id="ARBA00022840"/>
    </source>
</evidence>
<comment type="caution">
    <text evidence="4">Lacks conserved residue(s) required for the propagation of feature annotation.</text>
</comment>
<dbReference type="Pfam" id="PF00225">
    <property type="entry name" value="Kinesin"/>
    <property type="match status" value="1"/>
</dbReference>
<keyword evidence="1 5" id="KW-0547">Nucleotide-binding</keyword>
<dbReference type="GO" id="GO:0003777">
    <property type="term" value="F:microtubule motor activity"/>
    <property type="evidence" value="ECO:0007669"/>
    <property type="project" value="InterPro"/>
</dbReference>
<comment type="similarity">
    <text evidence="4 5">Belongs to the TRAFAC class myosin-kinesin ATPase superfamily. Kinesin family.</text>
</comment>
<dbReference type="InterPro" id="IPR036961">
    <property type="entry name" value="Kinesin_motor_dom_sf"/>
</dbReference>
<dbReference type="PROSITE" id="PS50067">
    <property type="entry name" value="KINESIN_MOTOR_2"/>
    <property type="match status" value="1"/>
</dbReference>
<comment type="caution">
    <text evidence="8">The sequence shown here is derived from an EMBL/GenBank/DDBJ whole genome shotgun (WGS) entry which is preliminary data.</text>
</comment>